<proteinExistence type="predicted"/>
<evidence type="ECO:0000313" key="1">
    <source>
        <dbReference type="EMBL" id="QDQ42412.1"/>
    </source>
</evidence>
<dbReference type="STRING" id="1202785.A946_10035"/>
<reference evidence="2" key="1">
    <citation type="submission" date="2019-03" db="EMBL/GenBank/DDBJ databases">
        <title>Complete genome of Methylacidiphilum kamchatkense Kam1.</title>
        <authorList>
            <person name="Kruse T."/>
            <person name="Murarilal Ratnadevi C."/>
            <person name="Erikstad H.-A."/>
            <person name="Birkeland N.-K."/>
        </authorList>
    </citation>
    <scope>NUCLEOTIDE SEQUENCE [LARGE SCALE GENOMIC DNA]</scope>
    <source>
        <strain evidence="2">kam1</strain>
    </source>
</reference>
<dbReference type="RefSeq" id="WP_143958303.1">
    <property type="nucleotide sequence ID" value="NZ_CP037899.1"/>
</dbReference>
<protein>
    <submittedName>
        <fullName evidence="1">Uncharacterized protein</fullName>
    </submittedName>
</protein>
<gene>
    <name evidence="1" type="ORF">kam1_1184</name>
</gene>
<dbReference type="AlphaFoldDB" id="A0A516TMF1"/>
<dbReference type="KEGG" id="mkc:kam1_1184"/>
<dbReference type="EMBL" id="CP037899">
    <property type="protein sequence ID" value="QDQ42412.1"/>
    <property type="molecule type" value="Genomic_DNA"/>
</dbReference>
<name>A0A516TMF1_9BACT</name>
<accession>A0A516TMF1</accession>
<sequence length="262" mass="30738">MAKKNRILKEILAWMLPFLSFSLFVPYISDAKEIPDYLGKGSSLFLPFKRKESNYLKNKTTTKEQKPAVSITPKNPILTSQEDLFDQGSFEKRFSYRTEKWIVWVCWLKPDGEISESLPIWIDKNKDGHYFLKASVNIGEEIQPNFEENQTVSLCQTLSLFHSDNGEVKPIASPIWIIIQSKDNRKEEIWTGEGGWEASSNLFDFRNVYSPFKSFLRNKSNPIYKKLNQYEWPDIVLFLQKCDNKINKQMMENQNQILLNFK</sequence>
<organism evidence="1 2">
    <name type="scientific">Methylacidiphilum kamchatkense Kam1</name>
    <dbReference type="NCBI Taxonomy" id="1202785"/>
    <lineage>
        <taxon>Bacteria</taxon>
        <taxon>Pseudomonadati</taxon>
        <taxon>Verrucomicrobiota</taxon>
        <taxon>Methylacidiphilae</taxon>
        <taxon>Methylacidiphilales</taxon>
        <taxon>Methylacidiphilaceae</taxon>
        <taxon>Methylacidiphilum (ex Ratnadevi et al. 2023)</taxon>
    </lineage>
</organism>
<evidence type="ECO:0000313" key="2">
    <source>
        <dbReference type="Proteomes" id="UP000315925"/>
    </source>
</evidence>
<dbReference type="Proteomes" id="UP000315925">
    <property type="component" value="Chromosome"/>
</dbReference>